<reference evidence="3 4" key="1">
    <citation type="submission" date="2018-11" db="EMBL/GenBank/DDBJ databases">
        <title>Genomic Encyclopedia of Type Strains, Phase IV (KMG-IV): sequencing the most valuable type-strain genomes for metagenomic binning, comparative biology and taxonomic classification.</title>
        <authorList>
            <person name="Goeker M."/>
        </authorList>
    </citation>
    <scope>NUCLEOTIDE SEQUENCE [LARGE SCALE GENOMIC DNA]</scope>
    <source>
        <strain evidence="3 4">DSM 100275</strain>
    </source>
</reference>
<dbReference type="EMBL" id="RJVI01000002">
    <property type="protein sequence ID" value="ROR32797.1"/>
    <property type="molecule type" value="Genomic_DNA"/>
</dbReference>
<feature type="domain" description="Putative glycogen debranching enzyme N-terminal" evidence="1">
    <location>
        <begin position="27"/>
        <end position="221"/>
    </location>
</feature>
<name>A0A3N1Y655_9GAMM</name>
<gene>
    <name evidence="3" type="ORF">EDC57_2009</name>
</gene>
<accession>A0A3N1Y655</accession>
<comment type="caution">
    <text evidence="3">The sequence shown here is derived from an EMBL/GenBank/DDBJ whole genome shotgun (WGS) entry which is preliminary data.</text>
</comment>
<organism evidence="3 4">
    <name type="scientific">Inmirania thermothiophila</name>
    <dbReference type="NCBI Taxonomy" id="1750597"/>
    <lineage>
        <taxon>Bacteria</taxon>
        <taxon>Pseudomonadati</taxon>
        <taxon>Pseudomonadota</taxon>
        <taxon>Gammaproteobacteria</taxon>
        <taxon>Chromatiales</taxon>
        <taxon>Ectothiorhodospiraceae</taxon>
        <taxon>Inmirania</taxon>
    </lineage>
</organism>
<evidence type="ECO:0000313" key="4">
    <source>
        <dbReference type="Proteomes" id="UP000276634"/>
    </source>
</evidence>
<dbReference type="InterPro" id="IPR054491">
    <property type="entry name" value="MGH1-like_GH"/>
</dbReference>
<dbReference type="InterPro" id="IPR012341">
    <property type="entry name" value="6hp_glycosidase-like_sf"/>
</dbReference>
<evidence type="ECO:0000313" key="3">
    <source>
        <dbReference type="EMBL" id="ROR32797.1"/>
    </source>
</evidence>
<dbReference type="Pfam" id="PF14742">
    <property type="entry name" value="GDE_N_bis"/>
    <property type="match status" value="1"/>
</dbReference>
<dbReference type="Proteomes" id="UP000276634">
    <property type="component" value="Unassembled WGS sequence"/>
</dbReference>
<dbReference type="Pfam" id="PF22422">
    <property type="entry name" value="MGH1-like_GH"/>
    <property type="match status" value="1"/>
</dbReference>
<dbReference type="Gene3D" id="1.50.10.10">
    <property type="match status" value="1"/>
</dbReference>
<dbReference type="SUPFAM" id="SSF48208">
    <property type="entry name" value="Six-hairpin glycosidases"/>
    <property type="match status" value="1"/>
</dbReference>
<evidence type="ECO:0000259" key="2">
    <source>
        <dbReference type="Pfam" id="PF22422"/>
    </source>
</evidence>
<evidence type="ECO:0000259" key="1">
    <source>
        <dbReference type="Pfam" id="PF14742"/>
    </source>
</evidence>
<protein>
    <submittedName>
        <fullName evidence="3">Glycogen debranching enzyme</fullName>
    </submittedName>
</protein>
<dbReference type="RefSeq" id="WP_123401699.1">
    <property type="nucleotide sequence ID" value="NZ_RJVI01000002.1"/>
</dbReference>
<proteinExistence type="predicted"/>
<sequence length="722" mass="80711">MDDLVWLDNDVYVRATSSRVDDRTRTLKHGPSFGVFDRYGDIQPVGTGEQGLYHRDTRHLSRLELLIGDGVRPFLLNSTVTEDNERLVVDLANPDLVEDGRLVLHKGSVHIFRSKLLWEGSCHELMRLRSYAPHPVRLRLTVLVEADFADIFEVRGRDRPRRGEQRPPQRLADGLLLAYRGLDGVERRTRIRAHPAPTRVEDDRLVFELALAPGTVREIELAVGFDQPEERPAPDFAWAAAAAAKAREALRRREVAVFTSNEQFNAWLHRSAADLRMLVTETPHGPYPDAGVPWFATVFGRDGLVTALLTLWANPELARGVLRYLAHHQAQREDPACEAEPGKILHEVRHGEMARLGEVPFARYYGTIDATPLFVVLAGAYHRRTGDLGLVRELWPHVEAAVAWIDRYGDRDGDGFVEYARHNPSGLLHQGWKDSNDAVFHADGRDAPAPIALCEVQGYVYAARREAARLARLLGRSAWATRQEQLADALARRFHDAFWDEALGCYALALDGDKRRCRVRTSNAGQVLFTGIADTRAAARTVETLLGDDLFSGWGVRTVGRREARYNPMSYHNGSIWPHDNALIGIGMARYGHRGGTLAILRGLFEASLYADLHRLPELFCGFARRPGQGPTQYPVACSPQAWAAASVFGLLGACLGLRFEPERPRLCLVRPALPDYLEWLEIRNLRLGEGHVDLLLRRHGDNVTAEVIGKEGDAEVAVIVG</sequence>
<dbReference type="AlphaFoldDB" id="A0A3N1Y655"/>
<dbReference type="InterPro" id="IPR032856">
    <property type="entry name" value="GDE_N_bis"/>
</dbReference>
<dbReference type="InterPro" id="IPR008928">
    <property type="entry name" value="6-hairpin_glycosidase_sf"/>
</dbReference>
<dbReference type="OrthoDB" id="9802524at2"/>
<dbReference type="GO" id="GO:0005975">
    <property type="term" value="P:carbohydrate metabolic process"/>
    <property type="evidence" value="ECO:0007669"/>
    <property type="project" value="InterPro"/>
</dbReference>
<feature type="domain" description="Mannosylglycerate hydrolase MGH1-like glycoside hydrolase" evidence="2">
    <location>
        <begin position="310"/>
        <end position="604"/>
    </location>
</feature>
<keyword evidence="4" id="KW-1185">Reference proteome</keyword>